<accession>A0ABZ0GTJ9</accession>
<evidence type="ECO:0000313" key="5">
    <source>
        <dbReference type="Proteomes" id="UP001301442"/>
    </source>
</evidence>
<organism evidence="4 5">
    <name type="scientific">Thalassotalea fonticola</name>
    <dbReference type="NCBI Taxonomy" id="3065649"/>
    <lineage>
        <taxon>Bacteria</taxon>
        <taxon>Pseudomonadati</taxon>
        <taxon>Pseudomonadota</taxon>
        <taxon>Gammaproteobacteria</taxon>
        <taxon>Alteromonadales</taxon>
        <taxon>Colwelliaceae</taxon>
        <taxon>Thalassotalea</taxon>
    </lineage>
</organism>
<dbReference type="Gene3D" id="1.50.10.10">
    <property type="match status" value="1"/>
</dbReference>
<evidence type="ECO:0000313" key="4">
    <source>
        <dbReference type="EMBL" id="WOH39282.1"/>
    </source>
</evidence>
<dbReference type="EMBL" id="CP136600">
    <property type="protein sequence ID" value="WOH39282.1"/>
    <property type="molecule type" value="Genomic_DNA"/>
</dbReference>
<dbReference type="Gene3D" id="1.10.287.100">
    <property type="match status" value="1"/>
</dbReference>
<dbReference type="InterPro" id="IPR048450">
    <property type="entry name" value="YgjK_N"/>
</dbReference>
<dbReference type="Gene3D" id="3.30.1390.40">
    <property type="entry name" value="Ribosomal protein L30p/L7e"/>
    <property type="match status" value="1"/>
</dbReference>
<dbReference type="InterPro" id="IPR054491">
    <property type="entry name" value="MGH1-like_GH"/>
</dbReference>
<proteinExistence type="predicted"/>
<evidence type="ECO:0000259" key="3">
    <source>
        <dbReference type="Pfam" id="PF22422"/>
    </source>
</evidence>
<dbReference type="EC" id="3.2.1.20" evidence="4"/>
<dbReference type="InterPro" id="IPR012341">
    <property type="entry name" value="6hp_glycosidase-like_sf"/>
</dbReference>
<evidence type="ECO:0000259" key="2">
    <source>
        <dbReference type="Pfam" id="PF21152"/>
    </source>
</evidence>
<dbReference type="NCBIfam" id="NF007525">
    <property type="entry name" value="PRK10137.1"/>
    <property type="match status" value="1"/>
</dbReference>
<evidence type="ECO:0000256" key="1">
    <source>
        <dbReference type="SAM" id="SignalP"/>
    </source>
</evidence>
<dbReference type="InterPro" id="IPR001661">
    <property type="entry name" value="Glyco_hydro_37"/>
</dbReference>
<dbReference type="Pfam" id="PF21152">
    <property type="entry name" value="YgjK_N"/>
    <property type="match status" value="1"/>
</dbReference>
<feature type="domain" description="Mannosylglycerate hydrolase MGH1-like glycoside hydrolase" evidence="3">
    <location>
        <begin position="371"/>
        <end position="820"/>
    </location>
</feature>
<keyword evidence="1" id="KW-0732">Signal</keyword>
<keyword evidence="4" id="KW-0378">Hydrolase</keyword>
<keyword evidence="4" id="KW-0326">Glycosidase</keyword>
<dbReference type="PANTHER" id="PTHR23403:SF1">
    <property type="entry name" value="TREHALASE"/>
    <property type="match status" value="1"/>
</dbReference>
<protein>
    <submittedName>
        <fullName evidence="4">Alpha-glucosidase</fullName>
        <ecNumber evidence="4">3.2.1.20</ecNumber>
    </submittedName>
</protein>
<feature type="domain" description="Glucosidase YgjK N-terminal" evidence="2">
    <location>
        <begin position="55"/>
        <end position="316"/>
    </location>
</feature>
<dbReference type="PANTHER" id="PTHR23403">
    <property type="entry name" value="TREHALASE"/>
    <property type="match status" value="1"/>
</dbReference>
<dbReference type="Pfam" id="PF22422">
    <property type="entry name" value="MGH1-like_GH"/>
    <property type="match status" value="1"/>
</dbReference>
<dbReference type="Gene3D" id="2.70.98.50">
    <property type="entry name" value="putative glycoside hydrolase family protein from bacillus halodurans"/>
    <property type="match status" value="1"/>
</dbReference>
<reference evidence="4 5" key="1">
    <citation type="submission" date="2023-09" db="EMBL/GenBank/DDBJ databases">
        <authorList>
            <person name="Qi X."/>
        </authorList>
    </citation>
    <scope>NUCLEOTIDE SEQUENCE [LARGE SCALE GENOMIC DNA]</scope>
    <source>
        <strain evidence="4 5">S1-1</strain>
    </source>
</reference>
<dbReference type="InterPro" id="IPR008928">
    <property type="entry name" value="6-hairpin_glycosidase_sf"/>
</dbReference>
<keyword evidence="5" id="KW-1185">Reference proteome</keyword>
<gene>
    <name evidence="4" type="primary">ygjK</name>
    <name evidence="4" type="ORF">RI844_08670</name>
</gene>
<dbReference type="Proteomes" id="UP001301442">
    <property type="component" value="Chromosome"/>
</dbReference>
<feature type="signal peptide" evidence="1">
    <location>
        <begin position="1"/>
        <end position="26"/>
    </location>
</feature>
<dbReference type="SUPFAM" id="SSF48208">
    <property type="entry name" value="Six-hairpin glycosidases"/>
    <property type="match status" value="1"/>
</dbReference>
<dbReference type="GO" id="GO:0004558">
    <property type="term" value="F:alpha-1,4-glucosidase activity"/>
    <property type="evidence" value="ECO:0007669"/>
    <property type="project" value="UniProtKB-EC"/>
</dbReference>
<name>A0ABZ0GTJ9_9GAMM</name>
<sequence>MNLTFNSLSVKISALIVLLISITSCSENISEIDTSSANVEQIVSKESNTFDDVIDRTGMPTKHKDYDSYQNQKFNPFFDLGAWHGFLLPESEDNYGSFPGPLIIAEEYSLYIAEKLEQLTISDIATKQSYNFSKAEQSIHSRPGLLSQTYHFDDLTVELTLQYASNRTALVKTTIVNKSNSNKKLNLLWQGKLLQQWDDNSTVEQALPNWQRNISADQHSVVINFSKLRDTWNILTSGSSMYQLTRSVKASTTVDAQDYSYQSNSQLELAAGKEQVLFTTHSYVHNQQEAAQLQDSNNKILAEPQHYIKSALQRWQSYLALGLKHTDAPIEQQKVAVKAIETLSANWRSSAGALLHDSVTPSVTARWFNGAWAWDSWKHAYAMAHFNNDLAKDNVRAMFDYQVDKSDPVRGQDDGMVIDAVFYNKDVVRNGDGGNWNERNTKPPLASWAVWEIYQASSDIEFIKEMFPKLQRYHQWWYKNRDHNNNGLIEYGGNKHRFHNDVEGNISFSVKFIDNKLADFALEHCQAGQEHWYQCSSMAVYKQLLATGNYTELDIGAQHGAGWESGMDNAARFGFINSEQLQAYAKQNYQGDVELARKDWQVMFFENKSAQGALLGFSINQESVELNAYLANEKRLLASMAKLLGLTQLAEQYQQGANALAARVNQCFFDQQSGFYYDRKISDNDKVDQHGCLGELLVYRGRGPEGWSPLWAGIADKDKAEQVKNIMLNPDEFNSLVPLGTASQTNPAFDADIYWRGRVWLDQVYFGLIALNNYGYQQEAAMLANKLFSNAQGLSANGSIRENYNPLTGAVQGASNFSWSAAHLLMLYREFLLPNNDREKINSVN</sequence>
<feature type="chain" id="PRO_5045191061" evidence="1">
    <location>
        <begin position="27"/>
        <end position="845"/>
    </location>
</feature>
<dbReference type="RefSeq" id="WP_348398049.1">
    <property type="nucleotide sequence ID" value="NZ_CP136600.1"/>
</dbReference>